<reference evidence="2 3" key="1">
    <citation type="submission" date="2019-01" db="EMBL/GenBank/DDBJ databases">
        <authorList>
            <person name="Sayadi A."/>
        </authorList>
    </citation>
    <scope>NUCLEOTIDE SEQUENCE [LARGE SCALE GENOMIC DNA]</scope>
</reference>
<evidence type="ECO:0000313" key="2">
    <source>
        <dbReference type="EMBL" id="VEN42254.1"/>
    </source>
</evidence>
<dbReference type="OrthoDB" id="6779818at2759"/>
<feature type="region of interest" description="Disordered" evidence="1">
    <location>
        <begin position="534"/>
        <end position="554"/>
    </location>
</feature>
<gene>
    <name evidence="2" type="ORF">CALMAC_LOCUS5813</name>
</gene>
<dbReference type="EMBL" id="CAACVG010006874">
    <property type="protein sequence ID" value="VEN42254.1"/>
    <property type="molecule type" value="Genomic_DNA"/>
</dbReference>
<proteinExistence type="predicted"/>
<organism evidence="2 3">
    <name type="scientific">Callosobruchus maculatus</name>
    <name type="common">Southern cowpea weevil</name>
    <name type="synonym">Pulse bruchid</name>
    <dbReference type="NCBI Taxonomy" id="64391"/>
    <lineage>
        <taxon>Eukaryota</taxon>
        <taxon>Metazoa</taxon>
        <taxon>Ecdysozoa</taxon>
        <taxon>Arthropoda</taxon>
        <taxon>Hexapoda</taxon>
        <taxon>Insecta</taxon>
        <taxon>Pterygota</taxon>
        <taxon>Neoptera</taxon>
        <taxon>Endopterygota</taxon>
        <taxon>Coleoptera</taxon>
        <taxon>Polyphaga</taxon>
        <taxon>Cucujiformia</taxon>
        <taxon>Chrysomeloidea</taxon>
        <taxon>Chrysomelidae</taxon>
        <taxon>Bruchinae</taxon>
        <taxon>Bruchini</taxon>
        <taxon>Callosobruchus</taxon>
    </lineage>
</organism>
<evidence type="ECO:0000256" key="1">
    <source>
        <dbReference type="SAM" id="MobiDB-lite"/>
    </source>
</evidence>
<feature type="region of interest" description="Disordered" evidence="1">
    <location>
        <begin position="355"/>
        <end position="382"/>
    </location>
</feature>
<dbReference type="Proteomes" id="UP000410492">
    <property type="component" value="Unassembled WGS sequence"/>
</dbReference>
<dbReference type="AlphaFoldDB" id="A0A653C322"/>
<name>A0A653C322_CALMS</name>
<keyword evidence="3" id="KW-1185">Reference proteome</keyword>
<evidence type="ECO:0000313" key="3">
    <source>
        <dbReference type="Proteomes" id="UP000410492"/>
    </source>
</evidence>
<protein>
    <submittedName>
        <fullName evidence="2">Uncharacterized protein</fullName>
    </submittedName>
</protein>
<feature type="compositionally biased region" description="Basic and acidic residues" evidence="1">
    <location>
        <begin position="365"/>
        <end position="382"/>
    </location>
</feature>
<accession>A0A653C322</accession>
<sequence>MSQISRTPCLAAASTTPYLLSGIGPPEASTWTWVYQWNANKGWMRYPVQICRCRPWKPYPLTPSVTRSSVPTVPIYNPIRKCNSMTNPFTHVIEAVKRQYLSNLMCLNRGCGRCFANTSRANSCYYQQQARLPLKTKIEPLKLAVTGCNDIRKYMKNCTGNGTKECTRHVIDACTNQCSKSICLCQKSQNRHEKSLTTIQAMTKQNFSREDIDSYSENALTAHKQDSGQTYMAPPQNFISNYDHGDQKAVEKFEREVLSSPTNPSSIFYITHEDPQPEMKCEKETMISTTQDCIQHQYYQVPCCKCGKSHYQQQTIVCGSINRNEPPQRLTDKMSKTRSAESCCKCRGKTKDLRKHGITSLQKRNGLDNDENRGGTNRKDPKKCSCACTCNLLTPSEEICDIRCPVKESCTQSEFGGLGQVDEEIMVNPAMHSREVSAYSMHQRSYNDQMDDTRWPCKGPSNPCCSCPGSPARMIEQRNTRITPCMLRPPCNKDSHPTVPEQYSCSSVQRPQTPPGSTCPVMNRQQCHVCPPTNRTPPPVQGPRRVCDSPSRNNLRNRQLPYGYATSRGTGTGDLCVEAPEYWSGDTMPFQKHRSMTDFPRPADRLYDPAPTHPLPAYVQRNFPTQPYGDRVSANPSSTIGHKISRERAFFANPSPVDRIYDDDGAYEQQTPTPVFMTPSRNMATYSSHRSLTKSVRFLT</sequence>